<name>A0A0F5JHJ6_9BACT</name>
<comment type="caution">
    <text evidence="9">The sequence shown here is derived from an EMBL/GenBank/DDBJ whole genome shotgun (WGS) entry which is preliminary data.</text>
</comment>
<evidence type="ECO:0000313" key="10">
    <source>
        <dbReference type="Proteomes" id="UP000033047"/>
    </source>
</evidence>
<evidence type="ECO:0000259" key="7">
    <source>
        <dbReference type="Pfam" id="PF17389"/>
    </source>
</evidence>
<dbReference type="Gene3D" id="2.60.120.260">
    <property type="entry name" value="Galactose-binding domain-like"/>
    <property type="match status" value="2"/>
</dbReference>
<dbReference type="STRING" id="927665.HMPREF1535_01847"/>
<evidence type="ECO:0000256" key="1">
    <source>
        <dbReference type="ARBA" id="ARBA00001445"/>
    </source>
</evidence>
<feature type="signal peptide" evidence="4">
    <location>
        <begin position="1"/>
        <end position="19"/>
    </location>
</feature>
<dbReference type="GO" id="GO:0005975">
    <property type="term" value="P:carbohydrate metabolic process"/>
    <property type="evidence" value="ECO:0007669"/>
    <property type="project" value="InterPro"/>
</dbReference>
<feature type="chain" id="PRO_5002489980" description="alpha-L-rhamnosidase" evidence="4">
    <location>
        <begin position="20"/>
        <end position="885"/>
    </location>
</feature>
<dbReference type="Pfam" id="PF25788">
    <property type="entry name" value="Ig_Rha78A_N"/>
    <property type="match status" value="1"/>
</dbReference>
<feature type="domain" description="Alpha-L-rhamnosidase C-terminal" evidence="8">
    <location>
        <begin position="788"/>
        <end position="859"/>
    </location>
</feature>
<dbReference type="HOGENOM" id="CLU_002926_1_1_10"/>
<evidence type="ECO:0000256" key="3">
    <source>
        <dbReference type="ARBA" id="ARBA00022801"/>
    </source>
</evidence>
<evidence type="ECO:0000313" key="9">
    <source>
        <dbReference type="EMBL" id="KKB57194.1"/>
    </source>
</evidence>
<dbReference type="Pfam" id="PF17389">
    <property type="entry name" value="Bac_rhamnosid6H"/>
    <property type="match status" value="1"/>
</dbReference>
<keyword evidence="3" id="KW-0378">Hydrolase</keyword>
<dbReference type="InterPro" id="IPR008928">
    <property type="entry name" value="6-hairpin_glycosidase_sf"/>
</dbReference>
<evidence type="ECO:0000259" key="6">
    <source>
        <dbReference type="Pfam" id="PF08531"/>
    </source>
</evidence>
<keyword evidence="4" id="KW-0732">Signal</keyword>
<dbReference type="PROSITE" id="PS51257">
    <property type="entry name" value="PROKAR_LIPOPROTEIN"/>
    <property type="match status" value="1"/>
</dbReference>
<dbReference type="Gene3D" id="2.60.40.10">
    <property type="entry name" value="Immunoglobulins"/>
    <property type="match status" value="1"/>
</dbReference>
<evidence type="ECO:0000256" key="2">
    <source>
        <dbReference type="ARBA" id="ARBA00012652"/>
    </source>
</evidence>
<dbReference type="GO" id="GO:0030596">
    <property type="term" value="F:alpha-L-rhamnosidase activity"/>
    <property type="evidence" value="ECO:0007669"/>
    <property type="project" value="UniProtKB-EC"/>
</dbReference>
<dbReference type="PANTHER" id="PTHR33307:SF6">
    <property type="entry name" value="ALPHA-RHAMNOSIDASE (EUROFUNG)-RELATED"/>
    <property type="match status" value="1"/>
</dbReference>
<evidence type="ECO:0000256" key="4">
    <source>
        <dbReference type="SAM" id="SignalP"/>
    </source>
</evidence>
<dbReference type="InterPro" id="IPR016007">
    <property type="entry name" value="Alpha_rhamnosid"/>
</dbReference>
<feature type="domain" description="Bacterial alpha-L-rhamnosidase N-terminal" evidence="6">
    <location>
        <begin position="175"/>
        <end position="338"/>
    </location>
</feature>
<dbReference type="Pfam" id="PF08531">
    <property type="entry name" value="Bac_rhamnosid_N"/>
    <property type="match status" value="1"/>
</dbReference>
<dbReference type="Gene3D" id="2.60.420.10">
    <property type="entry name" value="Maltose phosphorylase, domain 3"/>
    <property type="match status" value="1"/>
</dbReference>
<dbReference type="InterPro" id="IPR008902">
    <property type="entry name" value="Rhamnosid_concanavalin"/>
</dbReference>
<dbReference type="InterPro" id="IPR035396">
    <property type="entry name" value="Bac_rhamnosid6H"/>
</dbReference>
<dbReference type="Pfam" id="PF17390">
    <property type="entry name" value="Bac_rhamnosid_C"/>
    <property type="match status" value="1"/>
</dbReference>
<comment type="catalytic activity">
    <reaction evidence="1">
        <text>Hydrolysis of terminal non-reducing alpha-L-rhamnose residues in alpha-L-rhamnosides.</text>
        <dbReference type="EC" id="3.2.1.40"/>
    </reaction>
</comment>
<dbReference type="Proteomes" id="UP000033047">
    <property type="component" value="Unassembled WGS sequence"/>
</dbReference>
<dbReference type="SUPFAM" id="SSF48208">
    <property type="entry name" value="Six-hairpin glycosidases"/>
    <property type="match status" value="1"/>
</dbReference>
<dbReference type="Pfam" id="PF05592">
    <property type="entry name" value="Bac_rhamnosid"/>
    <property type="match status" value="1"/>
</dbReference>
<dbReference type="AlphaFoldDB" id="A0A0F5JHJ6"/>
<dbReference type="InterPro" id="IPR013737">
    <property type="entry name" value="Bac_rhamnosid_N"/>
</dbReference>
<gene>
    <name evidence="9" type="ORF">HMPREF1535_01847</name>
</gene>
<dbReference type="PIRSF" id="PIRSF010631">
    <property type="entry name" value="A-rhamnsds"/>
    <property type="match status" value="1"/>
</dbReference>
<proteinExistence type="predicted"/>
<dbReference type="Gene3D" id="1.50.10.10">
    <property type="match status" value="1"/>
</dbReference>
<dbReference type="SUPFAM" id="SSF49785">
    <property type="entry name" value="Galactose-binding domain-like"/>
    <property type="match status" value="1"/>
</dbReference>
<dbReference type="EC" id="3.2.1.40" evidence="2"/>
<dbReference type="InterPro" id="IPR035398">
    <property type="entry name" value="Bac_rhamnosid_C"/>
</dbReference>
<dbReference type="PATRIC" id="fig|927665.4.peg.1887"/>
<dbReference type="EMBL" id="AQHV01000010">
    <property type="protein sequence ID" value="KKB57194.1"/>
    <property type="molecule type" value="Genomic_DNA"/>
</dbReference>
<feature type="domain" description="Alpha-L-rhamnosidase six-hairpin glycosidase" evidence="7">
    <location>
        <begin position="451"/>
        <end position="785"/>
    </location>
</feature>
<feature type="domain" description="Alpha-L-rhamnosidase concanavalin-like" evidence="5">
    <location>
        <begin position="350"/>
        <end position="444"/>
    </location>
</feature>
<evidence type="ECO:0000259" key="5">
    <source>
        <dbReference type="Pfam" id="PF05592"/>
    </source>
</evidence>
<reference evidence="9 10" key="1">
    <citation type="submission" date="2013-04" db="EMBL/GenBank/DDBJ databases">
        <title>The Genome Sequence of Parabacteroides goldsteinii DSM 19448.</title>
        <authorList>
            <consortium name="The Broad Institute Genomics Platform"/>
            <person name="Earl A."/>
            <person name="Ward D."/>
            <person name="Feldgarden M."/>
            <person name="Gevers D."/>
            <person name="Martens E."/>
            <person name="Sakamoto M."/>
            <person name="Benno Y."/>
            <person name="Song Y."/>
            <person name="Liu C."/>
            <person name="Lee J."/>
            <person name="Bolanos M."/>
            <person name="Vaisanen M.L."/>
            <person name="Finegold S.M."/>
            <person name="Walker B."/>
            <person name="Young S."/>
            <person name="Zeng Q."/>
            <person name="Gargeya S."/>
            <person name="Fitzgerald M."/>
            <person name="Haas B."/>
            <person name="Abouelleil A."/>
            <person name="Allen A.W."/>
            <person name="Alvarado L."/>
            <person name="Arachchi H.M."/>
            <person name="Berlin A.M."/>
            <person name="Chapman S.B."/>
            <person name="Gainer-Dewar J."/>
            <person name="Goldberg J."/>
            <person name="Griggs A."/>
            <person name="Gujja S."/>
            <person name="Hansen M."/>
            <person name="Howarth C."/>
            <person name="Imamovic A."/>
            <person name="Ireland A."/>
            <person name="Larimer J."/>
            <person name="McCowan C."/>
            <person name="Murphy C."/>
            <person name="Pearson M."/>
            <person name="Poon T.W."/>
            <person name="Priest M."/>
            <person name="Roberts A."/>
            <person name="Saif S."/>
            <person name="Shea T."/>
            <person name="Sisk P."/>
            <person name="Sykes S."/>
            <person name="Wortman J."/>
            <person name="Nusbaum C."/>
            <person name="Birren B."/>
        </authorList>
    </citation>
    <scope>NUCLEOTIDE SEQUENCE [LARGE SCALE GENOMIC DNA]</scope>
    <source>
        <strain evidence="9 10">DSM 19448</strain>
    </source>
</reference>
<dbReference type="InterPro" id="IPR013783">
    <property type="entry name" value="Ig-like_fold"/>
</dbReference>
<dbReference type="InterPro" id="IPR008979">
    <property type="entry name" value="Galactose-bd-like_sf"/>
</dbReference>
<evidence type="ECO:0000259" key="8">
    <source>
        <dbReference type="Pfam" id="PF17390"/>
    </source>
</evidence>
<sequence>MKGISLKVLFAFISLLVVSCSTRSSLEVDGLQCENLNEPLGIDNTSPHFSWVLNSKEQGAEQTAYQILVASDKKYLSEGKADLWNSGKMESDKSNGVLYQGSPLSSRSFSYWKVRVWDGKGNVSAWSEPACFGVGLLHPEDWTARYIGMNQAEGQMESPLFRKTFQCNTPGEKMLLHVNSLGYHEVYVNGKHVGDAVLTPAVSQFDKRSLIVTYDISGLVRKGSNEIVLWLGKGWYRDGLPGVVEGGPFVRAQLESRDEGDWTTVLVTDDSWLARKSGYVSTGNWRPHQFGGEVVTASELLPDLTASTLNSVEWGKVKVALIPVHKATPQMAELNRIQKEFHPVSCQVSGDTAWIFDMGTNFTGWTKIKFPALASGQKIRISYCDFLNEEGQFRDRLYEDYYIASGKAGESFVNKFNYQAYRYLKLTNLSEAPALTDITACLVHTDYNGSASFSCSDEDLNAIHDMIHYTLRCLTLGGYMVDCPQIERLGYGGDGNASTQTVQTMYNLTPLYMNWMQAWADCMREDGGMPHTAPNPYMAGGGPYWCGFIITASWATYVNYGDSRLIERYYPYMQKWLEYVDKYTVNGLLKTWPNTDYRNWYLGDWATPTGIDQTNPLSVDVVDNCYISVCYQTMCKIANVLGKEQDKQAYAAKYKDLNALIHKTFYDPGQKSYATGTQIDLIYPMLVGATPEDEQSDVRNTLYRVTKDRFNGHLATGLVGIPVITEWAVKNKQADFIYGMLKKREYPGYLYMLDNGATTTWEHWNGERSHIHNCYNGIGSWFYQALGGINPDEANPGYKHVFIQPQLVKGISWVNAAKETPFGMLDVKWEKTDVSFTLDLSIPVGCKATVLLPVKAKSVSINDVKSDKLDQLEMQSGDYRITCVL</sequence>
<dbReference type="RefSeq" id="WP_046145920.1">
    <property type="nucleotide sequence ID" value="NZ_KQ033912.1"/>
</dbReference>
<dbReference type="InterPro" id="IPR012341">
    <property type="entry name" value="6hp_glycosidase-like_sf"/>
</dbReference>
<accession>A0A0F5JHJ6</accession>
<protein>
    <recommendedName>
        <fullName evidence="2">alpha-L-rhamnosidase</fullName>
        <ecNumber evidence="2">3.2.1.40</ecNumber>
    </recommendedName>
</protein>
<organism evidence="9 10">
    <name type="scientific">Parabacteroides goldsteinii DSM 19448 = WAL 12034</name>
    <dbReference type="NCBI Taxonomy" id="927665"/>
    <lineage>
        <taxon>Bacteria</taxon>
        <taxon>Pseudomonadati</taxon>
        <taxon>Bacteroidota</taxon>
        <taxon>Bacteroidia</taxon>
        <taxon>Bacteroidales</taxon>
        <taxon>Tannerellaceae</taxon>
        <taxon>Parabacteroides</taxon>
    </lineage>
</organism>
<dbReference type="PANTHER" id="PTHR33307">
    <property type="entry name" value="ALPHA-RHAMNOSIDASE (EUROFUNG)"/>
    <property type="match status" value="1"/>
</dbReference>